<evidence type="ECO:0000256" key="1">
    <source>
        <dbReference type="SAM" id="MobiDB-lite"/>
    </source>
</evidence>
<dbReference type="EMBL" id="JBHFGU010000002">
    <property type="protein sequence ID" value="MFB2619897.1"/>
    <property type="molecule type" value="Genomic_DNA"/>
</dbReference>
<protein>
    <submittedName>
        <fullName evidence="2">Phage portal protein</fullName>
    </submittedName>
</protein>
<feature type="compositionally biased region" description="Basic and acidic residues" evidence="1">
    <location>
        <begin position="453"/>
        <end position="477"/>
    </location>
</feature>
<dbReference type="Pfam" id="PF05136">
    <property type="entry name" value="Phage_portal_2"/>
    <property type="match status" value="1"/>
</dbReference>
<proteinExistence type="predicted"/>
<accession>A0ABV4VHY4</accession>
<comment type="caution">
    <text evidence="2">The sequence shown here is derived from an EMBL/GenBank/DDBJ whole genome shotgun (WGS) entry which is preliminary data.</text>
</comment>
<dbReference type="Proteomes" id="UP001576708">
    <property type="component" value="Unassembled WGS sequence"/>
</dbReference>
<reference evidence="2 3" key="1">
    <citation type="submission" date="2024-09" db="EMBL/GenBank/DDBJ databases">
        <authorList>
            <person name="Zhang Y."/>
        </authorList>
    </citation>
    <scope>NUCLEOTIDE SEQUENCE [LARGE SCALE GENOMIC DNA]</scope>
    <source>
        <strain evidence="2 3">ZJ318</strain>
    </source>
</reference>
<dbReference type="RefSeq" id="WP_342201389.1">
    <property type="nucleotide sequence ID" value="NZ_JBCATE010000002.1"/>
</dbReference>
<gene>
    <name evidence="2" type="ORF">ACE02W_08800</name>
</gene>
<sequence length="525" mass="59409">MSIINDALAIFSPAWALKREAAAMSYRGLKGYDAANPSRTHRAKKESRGANQAVFAAGKSLREQARWLDENHDLSIGILDRFEERVIGAQGIVVEPQPRSMSGEILDELANDIQRRFATWSLKCDVTGRFSRPELERLVLRSALRDGDVFGQHVMGRVSKFGHPNEQGTQYSIEALEADFIPYELNEPAKRVRQGFEVNAWGQVINYHVLLDHPADQIGFRHKTKPVPASSMMHLGLFKRLHQLRGVSIFHGILTRLADIKDYEESERVAARIAAALAFYIKRGDASHYVMDDAASSREIPIAPGMTFDDLKPGEDVGMIESNRPNVHMVEFRNGQMKAAAAGSRSSYSSISRDYNGSYSSQRQELVEQDESNRIMQQWFCAGWSRPVFRNWLKMELLNKQDPLVLPPDLDPRTLFDAVYYGPTMPWIDPRKEAEGWEMMIAANVATEADWTRARGRNPTEVKRQRKREVEYNRENHMVTANDPDPSLGDPNSEKDPNSSSGSNAKRNAAKRNADRARRNVEPDQ</sequence>
<keyword evidence="3" id="KW-1185">Reference proteome</keyword>
<evidence type="ECO:0000313" key="2">
    <source>
        <dbReference type="EMBL" id="MFB2619897.1"/>
    </source>
</evidence>
<feature type="compositionally biased region" description="Basic and acidic residues" evidence="1">
    <location>
        <begin position="512"/>
        <end position="525"/>
    </location>
</feature>
<dbReference type="InterPro" id="IPR006429">
    <property type="entry name" value="Phage_lambda_portal"/>
</dbReference>
<evidence type="ECO:0000313" key="3">
    <source>
        <dbReference type="Proteomes" id="UP001576708"/>
    </source>
</evidence>
<dbReference type="NCBIfam" id="TIGR01539">
    <property type="entry name" value="portal_lambda"/>
    <property type="match status" value="1"/>
</dbReference>
<feature type="region of interest" description="Disordered" evidence="1">
    <location>
        <begin position="453"/>
        <end position="525"/>
    </location>
</feature>
<organism evidence="2 3">
    <name type="scientific">Shewanella mangrovisoli</name>
    <dbReference type="NCBI Taxonomy" id="2864211"/>
    <lineage>
        <taxon>Bacteria</taxon>
        <taxon>Pseudomonadati</taxon>
        <taxon>Pseudomonadota</taxon>
        <taxon>Gammaproteobacteria</taxon>
        <taxon>Alteromonadales</taxon>
        <taxon>Shewanellaceae</taxon>
        <taxon>Shewanella</taxon>
    </lineage>
</organism>
<name>A0ABV4VHY4_9GAMM</name>